<evidence type="ECO:0000256" key="1">
    <source>
        <dbReference type="SAM" id="Phobius"/>
    </source>
</evidence>
<feature type="transmembrane region" description="Helical" evidence="1">
    <location>
        <begin position="85"/>
        <end position="110"/>
    </location>
</feature>
<dbReference type="STRING" id="589385.SAMN05421504_104722"/>
<dbReference type="Proteomes" id="UP000199515">
    <property type="component" value="Unassembled WGS sequence"/>
</dbReference>
<keyword evidence="1" id="KW-0812">Transmembrane</keyword>
<gene>
    <name evidence="2" type="ORF">SAMN05421504_104722</name>
</gene>
<sequence>MVQQNVSEEVPGITELSQRVVTATYHRYPKLHRVLTIVLIVLAVTCLVAVVVRFSALPLMPLPFLAFAWYALSRMRAKAEDDRGLLVWTSWFLAGTLVGFWLMSVAARWLEIASS</sequence>
<keyword evidence="1" id="KW-1133">Transmembrane helix</keyword>
<accession>A0A1H3HLV6</accession>
<evidence type="ECO:0000313" key="2">
    <source>
        <dbReference type="EMBL" id="SDY16457.1"/>
    </source>
</evidence>
<keyword evidence="1" id="KW-0472">Membrane</keyword>
<reference evidence="2 3" key="1">
    <citation type="submission" date="2016-10" db="EMBL/GenBank/DDBJ databases">
        <authorList>
            <person name="de Groot N.N."/>
        </authorList>
    </citation>
    <scope>NUCLEOTIDE SEQUENCE [LARGE SCALE GENOMIC DNA]</scope>
    <source>
        <strain evidence="2 3">CPCC 202699</strain>
    </source>
</reference>
<dbReference type="AlphaFoldDB" id="A0A1H3HLV6"/>
<evidence type="ECO:0000313" key="3">
    <source>
        <dbReference type="Proteomes" id="UP000199515"/>
    </source>
</evidence>
<name>A0A1H3HLV6_9PSEU</name>
<proteinExistence type="predicted"/>
<feature type="transmembrane region" description="Helical" evidence="1">
    <location>
        <begin position="34"/>
        <end position="51"/>
    </location>
</feature>
<protein>
    <submittedName>
        <fullName evidence="2">Uncharacterized protein</fullName>
    </submittedName>
</protein>
<keyword evidence="3" id="KW-1185">Reference proteome</keyword>
<organism evidence="2 3">
    <name type="scientific">Amycolatopsis xylanica</name>
    <dbReference type="NCBI Taxonomy" id="589385"/>
    <lineage>
        <taxon>Bacteria</taxon>
        <taxon>Bacillati</taxon>
        <taxon>Actinomycetota</taxon>
        <taxon>Actinomycetes</taxon>
        <taxon>Pseudonocardiales</taxon>
        <taxon>Pseudonocardiaceae</taxon>
        <taxon>Amycolatopsis</taxon>
    </lineage>
</organism>
<dbReference type="EMBL" id="FNON01000004">
    <property type="protein sequence ID" value="SDY16457.1"/>
    <property type="molecule type" value="Genomic_DNA"/>
</dbReference>
<feature type="transmembrane region" description="Helical" evidence="1">
    <location>
        <begin position="57"/>
        <end position="73"/>
    </location>
</feature>